<proteinExistence type="predicted"/>
<sequence length="395" mass="39913">MTGRGLLAGLGMVLLVAALWLVPAGLEGDEPEPSRGLRSGAAGGLGGWTALLRHEGVDVRIATVETDELRLLPRTTYLFAEDDLVSAEGRGALRRVLAGIRDGARVVAVGGDAARLAGALGVRGRTRSARGSRATRAARAPETRAVGAVVDARAAWASGALPSRAQPLLRAPAAGGGVAVPVVRLRHGAGSVLLVADRDVLANRALARADNAALAVGLAGSGRVVALRPRADGGGLGDRTQAVLLLLVLAAVAGLLARGRRLGPPVAPDADPVPRRSAYVDALAAALERTDDPTIAVAATHQHARALVRRRAGLPRGASEEELAAAARRLGLRDEEVAALAVGRPDDLVAPGRALAALESAARGPVRPSPDPAAPAGAPPGALADPDPRTPGDPA</sequence>
<feature type="domain" description="DUF4350" evidence="2">
    <location>
        <begin position="42"/>
        <end position="218"/>
    </location>
</feature>
<gene>
    <name evidence="3" type="ORF">SK069_11600</name>
</gene>
<evidence type="ECO:0000313" key="3">
    <source>
        <dbReference type="EMBL" id="MDX8152243.1"/>
    </source>
</evidence>
<organism evidence="3 4">
    <name type="scientific">Patulibacter brassicae</name>
    <dbReference type="NCBI Taxonomy" id="1705717"/>
    <lineage>
        <taxon>Bacteria</taxon>
        <taxon>Bacillati</taxon>
        <taxon>Actinomycetota</taxon>
        <taxon>Thermoleophilia</taxon>
        <taxon>Solirubrobacterales</taxon>
        <taxon>Patulibacteraceae</taxon>
        <taxon>Patulibacter</taxon>
    </lineage>
</organism>
<dbReference type="InterPro" id="IPR025646">
    <property type="entry name" value="DUF4350"/>
</dbReference>
<evidence type="ECO:0000313" key="4">
    <source>
        <dbReference type="Proteomes" id="UP001277761"/>
    </source>
</evidence>
<evidence type="ECO:0000259" key="2">
    <source>
        <dbReference type="Pfam" id="PF14258"/>
    </source>
</evidence>
<dbReference type="Proteomes" id="UP001277761">
    <property type="component" value="Unassembled WGS sequence"/>
</dbReference>
<feature type="compositionally biased region" description="Basic and acidic residues" evidence="1">
    <location>
        <begin position="386"/>
        <end position="395"/>
    </location>
</feature>
<evidence type="ECO:0000256" key="1">
    <source>
        <dbReference type="SAM" id="MobiDB-lite"/>
    </source>
</evidence>
<dbReference type="Pfam" id="PF14258">
    <property type="entry name" value="DUF4350"/>
    <property type="match status" value="1"/>
</dbReference>
<feature type="region of interest" description="Disordered" evidence="1">
    <location>
        <begin position="360"/>
        <end position="395"/>
    </location>
</feature>
<dbReference type="RefSeq" id="WP_319954398.1">
    <property type="nucleotide sequence ID" value="NZ_JAXAVX010000005.1"/>
</dbReference>
<feature type="compositionally biased region" description="Low complexity" evidence="1">
    <location>
        <begin position="374"/>
        <end position="385"/>
    </location>
</feature>
<name>A0ABU4VKB6_9ACTN</name>
<accession>A0ABU4VKB6</accession>
<dbReference type="EMBL" id="JAXAVX010000005">
    <property type="protein sequence ID" value="MDX8152243.1"/>
    <property type="molecule type" value="Genomic_DNA"/>
</dbReference>
<comment type="caution">
    <text evidence="3">The sequence shown here is derived from an EMBL/GenBank/DDBJ whole genome shotgun (WGS) entry which is preliminary data.</text>
</comment>
<reference evidence="3 4" key="1">
    <citation type="submission" date="2023-11" db="EMBL/GenBank/DDBJ databases">
        <authorList>
            <person name="Xu M."/>
            <person name="Jiang T."/>
        </authorList>
    </citation>
    <scope>NUCLEOTIDE SEQUENCE [LARGE SCALE GENOMIC DNA]</scope>
    <source>
        <strain evidence="3 4">SD</strain>
    </source>
</reference>
<keyword evidence="4" id="KW-1185">Reference proteome</keyword>
<protein>
    <submittedName>
        <fullName evidence="3">DUF4350 domain-containing protein</fullName>
    </submittedName>
</protein>